<sequence length="374" mass="43847">MKVIYTLFLSLLIVQCEKNLSSRIESLLQTQLGHTLLSTAQLALQTNTPLDRIIDTLQELEDKYQKDQKEEDLENREFQQKCDTDLSNLNNEIDDINRLKVKIQGAIDQLKASIESKKKILDEKNALRKNLRKGMNEVDVIREYQVKVYEDKRGEVGKIIKTLEEVKLVYAQKLRTNFLELQTEKTTVKPEVFAEVTKQLVSFGKLKSLGKPFQDIIDFMIQMSQNGNNIGVLRNIIDLSESLIRQIDEIWQVERKAEEERVRWYTEYQKFNNTDFKIYDKEINELEALIQSLKDRLADNQRKIDDLTLRLESKEYTKEDRRNECQQAAYDYTQRRMSRAVDRNIVSEVVGLLNVNMRDLKETLAQKMAAGDRI</sequence>
<keyword evidence="4" id="KW-1185">Reference proteome</keyword>
<accession>A0EFZ9</accession>
<feature type="signal peptide" evidence="2">
    <location>
        <begin position="1"/>
        <end position="16"/>
    </location>
</feature>
<dbReference type="GeneID" id="5047398"/>
<keyword evidence="2" id="KW-0732">Signal</keyword>
<dbReference type="KEGG" id="ptm:GSPATT00026563001"/>
<feature type="chain" id="PRO_5002624593" description="Trichocyst matrix protein" evidence="2">
    <location>
        <begin position="17"/>
        <end position="374"/>
    </location>
</feature>
<reference evidence="3 4" key="1">
    <citation type="journal article" date="2006" name="Nature">
        <title>Global trends of whole-genome duplications revealed by the ciliate Paramecium tetraurelia.</title>
        <authorList>
            <consortium name="Genoscope"/>
            <person name="Aury J.-M."/>
            <person name="Jaillon O."/>
            <person name="Duret L."/>
            <person name="Noel B."/>
            <person name="Jubin C."/>
            <person name="Porcel B.M."/>
            <person name="Segurens B."/>
            <person name="Daubin V."/>
            <person name="Anthouard V."/>
            <person name="Aiach N."/>
            <person name="Arnaiz O."/>
            <person name="Billaut A."/>
            <person name="Beisson J."/>
            <person name="Blanc I."/>
            <person name="Bouhouche K."/>
            <person name="Camara F."/>
            <person name="Duharcourt S."/>
            <person name="Guigo R."/>
            <person name="Gogendeau D."/>
            <person name="Katinka M."/>
            <person name="Keller A.-M."/>
            <person name="Kissmehl R."/>
            <person name="Klotz C."/>
            <person name="Koll F."/>
            <person name="Le Moue A."/>
            <person name="Lepere C."/>
            <person name="Malinsky S."/>
            <person name="Nowacki M."/>
            <person name="Nowak J.K."/>
            <person name="Plattner H."/>
            <person name="Poulain J."/>
            <person name="Ruiz F."/>
            <person name="Serrano V."/>
            <person name="Zagulski M."/>
            <person name="Dessen P."/>
            <person name="Betermier M."/>
            <person name="Weissenbach J."/>
            <person name="Scarpelli C."/>
            <person name="Schachter V."/>
            <person name="Sperling L."/>
            <person name="Meyer E."/>
            <person name="Cohen J."/>
            <person name="Wincker P."/>
        </authorList>
    </citation>
    <scope>NUCLEOTIDE SEQUENCE [LARGE SCALE GENOMIC DNA]</scope>
    <source>
        <strain evidence="3 4">Stock d4-2</strain>
    </source>
</reference>
<evidence type="ECO:0000313" key="3">
    <source>
        <dbReference type="EMBL" id="CAK94240.1"/>
    </source>
</evidence>
<dbReference type="HOGENOM" id="CLU_062544_0_0_1"/>
<organism evidence="3 4">
    <name type="scientific">Paramecium tetraurelia</name>
    <dbReference type="NCBI Taxonomy" id="5888"/>
    <lineage>
        <taxon>Eukaryota</taxon>
        <taxon>Sar</taxon>
        <taxon>Alveolata</taxon>
        <taxon>Ciliophora</taxon>
        <taxon>Intramacronucleata</taxon>
        <taxon>Oligohymenophorea</taxon>
        <taxon>Peniculida</taxon>
        <taxon>Parameciidae</taxon>
        <taxon>Paramecium</taxon>
    </lineage>
</organism>
<feature type="coiled-coil region" evidence="1">
    <location>
        <begin position="50"/>
        <end position="137"/>
    </location>
</feature>
<feature type="coiled-coil region" evidence="1">
    <location>
        <begin position="276"/>
        <end position="310"/>
    </location>
</feature>
<evidence type="ECO:0000256" key="1">
    <source>
        <dbReference type="SAM" id="Coils"/>
    </source>
</evidence>
<dbReference type="OMA" id="RWYTEYQ"/>
<proteinExistence type="predicted"/>
<evidence type="ECO:0000256" key="2">
    <source>
        <dbReference type="SAM" id="SignalP"/>
    </source>
</evidence>
<dbReference type="AlphaFoldDB" id="A0EFZ9"/>
<dbReference type="Proteomes" id="UP000000600">
    <property type="component" value="Unassembled WGS sequence"/>
</dbReference>
<dbReference type="OrthoDB" id="295542at2759"/>
<protein>
    <recommendedName>
        <fullName evidence="5">Trichocyst matrix protein</fullName>
    </recommendedName>
</protein>
<dbReference type="EMBL" id="CT868676">
    <property type="protein sequence ID" value="CAK94240.1"/>
    <property type="molecule type" value="Genomic_DNA"/>
</dbReference>
<keyword evidence="1" id="KW-0175">Coiled coil</keyword>
<evidence type="ECO:0008006" key="5">
    <source>
        <dbReference type="Google" id="ProtNLM"/>
    </source>
</evidence>
<dbReference type="RefSeq" id="XP_001461613.1">
    <property type="nucleotide sequence ID" value="XM_001461576.1"/>
</dbReference>
<name>A0EFZ9_PARTE</name>
<dbReference type="InParanoid" id="A0EFZ9"/>
<gene>
    <name evidence="3" type="ORF">GSPATT00026563001</name>
</gene>
<evidence type="ECO:0000313" key="4">
    <source>
        <dbReference type="Proteomes" id="UP000000600"/>
    </source>
</evidence>